<gene>
    <name evidence="4" type="ORF">CALCODRAFT_479480</name>
</gene>
<dbReference type="InParanoid" id="A0A165JLH5"/>
<dbReference type="PANTHER" id="PTHR47706:SF9">
    <property type="entry name" value="NMRA-LIKE DOMAIN-CONTAINING PROTEIN-RELATED"/>
    <property type="match status" value="1"/>
</dbReference>
<organism evidence="4 5">
    <name type="scientific">Calocera cornea HHB12733</name>
    <dbReference type="NCBI Taxonomy" id="1353952"/>
    <lineage>
        <taxon>Eukaryota</taxon>
        <taxon>Fungi</taxon>
        <taxon>Dikarya</taxon>
        <taxon>Basidiomycota</taxon>
        <taxon>Agaricomycotina</taxon>
        <taxon>Dacrymycetes</taxon>
        <taxon>Dacrymycetales</taxon>
        <taxon>Dacrymycetaceae</taxon>
        <taxon>Calocera</taxon>
    </lineage>
</organism>
<name>A0A165JLH5_9BASI</name>
<dbReference type="InterPro" id="IPR051609">
    <property type="entry name" value="NmrA/Isoflavone_reductase-like"/>
</dbReference>
<reference evidence="4 5" key="1">
    <citation type="journal article" date="2016" name="Mol. Biol. Evol.">
        <title>Comparative Genomics of Early-Diverging Mushroom-Forming Fungi Provides Insights into the Origins of Lignocellulose Decay Capabilities.</title>
        <authorList>
            <person name="Nagy L.G."/>
            <person name="Riley R."/>
            <person name="Tritt A."/>
            <person name="Adam C."/>
            <person name="Daum C."/>
            <person name="Floudas D."/>
            <person name="Sun H."/>
            <person name="Yadav J.S."/>
            <person name="Pangilinan J."/>
            <person name="Larsson K.H."/>
            <person name="Matsuura K."/>
            <person name="Barry K."/>
            <person name="Labutti K."/>
            <person name="Kuo R."/>
            <person name="Ohm R.A."/>
            <person name="Bhattacharya S.S."/>
            <person name="Shirouzu T."/>
            <person name="Yoshinaga Y."/>
            <person name="Martin F.M."/>
            <person name="Grigoriev I.V."/>
            <person name="Hibbett D.S."/>
        </authorList>
    </citation>
    <scope>NUCLEOTIDE SEQUENCE [LARGE SCALE GENOMIC DNA]</scope>
    <source>
        <strain evidence="4 5">HHB12733</strain>
    </source>
</reference>
<proteinExistence type="predicted"/>
<dbReference type="GO" id="GO:0016491">
    <property type="term" value="F:oxidoreductase activity"/>
    <property type="evidence" value="ECO:0007669"/>
    <property type="project" value="UniProtKB-KW"/>
</dbReference>
<dbReference type="InterPro" id="IPR008030">
    <property type="entry name" value="NmrA-like"/>
</dbReference>
<dbReference type="SUPFAM" id="SSF51735">
    <property type="entry name" value="NAD(P)-binding Rossmann-fold domains"/>
    <property type="match status" value="1"/>
</dbReference>
<dbReference type="InterPro" id="IPR036291">
    <property type="entry name" value="NAD(P)-bd_dom_sf"/>
</dbReference>
<dbReference type="Pfam" id="PF05368">
    <property type="entry name" value="NmrA"/>
    <property type="match status" value="1"/>
</dbReference>
<evidence type="ECO:0000259" key="3">
    <source>
        <dbReference type="Pfam" id="PF05368"/>
    </source>
</evidence>
<evidence type="ECO:0000256" key="1">
    <source>
        <dbReference type="ARBA" id="ARBA00022857"/>
    </source>
</evidence>
<sequence>MVVVAIAGGTGYLGFNVTPALLSHPSKPTVRVLARSRSERVQALEEQGAEFRLVDYKDPASVAAAVEGADVFISTIGTKEAGPEVKVPLMKAVLGVKSVKIIIPSEFGIDHRAVDFPQKDWDGKKAVMDVLTSQTEKKIISIYTGLFMEGSFGPWFGISIKNKYVEYIGSDEPVSYTSLSDVGRATAEIVAKAAASPAEVPAALYLRICGDSVRYSEVATIFGEINGTAIEVRHKNLAQFKETTLDGDRNTAACLRFLMGQGDLNHSKDCGNEWVNPGGKKWTWTTVKDFAEEIEGKPFGGEV</sequence>
<dbReference type="EMBL" id="KV423919">
    <property type="protein sequence ID" value="KZT61996.1"/>
    <property type="molecule type" value="Genomic_DNA"/>
</dbReference>
<dbReference type="STRING" id="1353952.A0A165JLH5"/>
<dbReference type="Proteomes" id="UP000076842">
    <property type="component" value="Unassembled WGS sequence"/>
</dbReference>
<feature type="domain" description="NmrA-like" evidence="3">
    <location>
        <begin position="4"/>
        <end position="235"/>
    </location>
</feature>
<dbReference type="PANTHER" id="PTHR47706">
    <property type="entry name" value="NMRA-LIKE FAMILY PROTEIN"/>
    <property type="match status" value="1"/>
</dbReference>
<keyword evidence="1" id="KW-0521">NADP</keyword>
<evidence type="ECO:0000256" key="2">
    <source>
        <dbReference type="ARBA" id="ARBA00023002"/>
    </source>
</evidence>
<dbReference type="AlphaFoldDB" id="A0A165JLH5"/>
<evidence type="ECO:0000313" key="4">
    <source>
        <dbReference type="EMBL" id="KZT61996.1"/>
    </source>
</evidence>
<evidence type="ECO:0000313" key="5">
    <source>
        <dbReference type="Proteomes" id="UP000076842"/>
    </source>
</evidence>
<keyword evidence="2" id="KW-0560">Oxidoreductase</keyword>
<dbReference type="OrthoDB" id="5283654at2759"/>
<protein>
    <submittedName>
        <fullName evidence="4">NAD(P)-binding protein</fullName>
    </submittedName>
</protein>
<accession>A0A165JLH5</accession>
<keyword evidence="5" id="KW-1185">Reference proteome</keyword>
<dbReference type="Gene3D" id="3.40.50.720">
    <property type="entry name" value="NAD(P)-binding Rossmann-like Domain"/>
    <property type="match status" value="1"/>
</dbReference>